<comment type="similarity">
    <text evidence="5">In the N-terminal section; belongs to the DHBP synthase family.</text>
</comment>
<keyword evidence="9 14" id="KW-0686">Riboflavin biosynthesis</keyword>
<dbReference type="GO" id="GO:0003935">
    <property type="term" value="F:GTP cyclohydrolase II activity"/>
    <property type="evidence" value="ECO:0007669"/>
    <property type="project" value="TreeGrafter"/>
</dbReference>
<evidence type="ECO:0000256" key="9">
    <source>
        <dbReference type="ARBA" id="ARBA00022619"/>
    </source>
</evidence>
<feature type="binding site" evidence="14">
    <location>
        <position position="146"/>
    </location>
    <ligand>
        <name>Mg(2+)</name>
        <dbReference type="ChEBI" id="CHEBI:18420"/>
        <label>2</label>
    </ligand>
</feature>
<feature type="binding site" evidence="14">
    <location>
        <begin position="143"/>
        <end position="147"/>
    </location>
    <ligand>
        <name>D-ribulose 5-phosphate</name>
        <dbReference type="ChEBI" id="CHEBI:58121"/>
    </ligand>
</feature>
<accession>A0A6B2M0E1</accession>
<dbReference type="GO" id="GO:0008686">
    <property type="term" value="F:3,4-dihydroxy-2-butanone-4-phosphate synthase activity"/>
    <property type="evidence" value="ECO:0007669"/>
    <property type="project" value="UniProtKB-UniRule"/>
</dbReference>
<keyword evidence="12 14" id="KW-0464">Manganese</keyword>
<comment type="similarity">
    <text evidence="6">In the C-terminal section; belongs to the GTP cyclohydrolase II family.</text>
</comment>
<feature type="binding site" evidence="14">
    <location>
        <begin position="30"/>
        <end position="31"/>
    </location>
    <ligand>
        <name>D-ribulose 5-phosphate</name>
        <dbReference type="ChEBI" id="CHEBI:58121"/>
    </ligand>
</feature>
<evidence type="ECO:0000256" key="12">
    <source>
        <dbReference type="ARBA" id="ARBA00023211"/>
    </source>
</evidence>
<dbReference type="HAMAP" id="MF_00180">
    <property type="entry name" value="RibB"/>
    <property type="match status" value="1"/>
</dbReference>
<dbReference type="Gene3D" id="3.90.870.10">
    <property type="entry name" value="DHBP synthase"/>
    <property type="match status" value="1"/>
</dbReference>
<dbReference type="Pfam" id="PF00925">
    <property type="entry name" value="GTP_cyclohydro2"/>
    <property type="match status" value="1"/>
</dbReference>
<dbReference type="GO" id="GO:0005829">
    <property type="term" value="C:cytosol"/>
    <property type="evidence" value="ECO:0007669"/>
    <property type="project" value="TreeGrafter"/>
</dbReference>
<reference evidence="16 17" key="1">
    <citation type="submission" date="2020-02" db="EMBL/GenBank/DDBJ databases">
        <title>Albibacoteraceae fam. nov., the first described family within the subdivision 4 Verrucomicrobia.</title>
        <authorList>
            <person name="Xi F."/>
        </authorList>
    </citation>
    <scope>NUCLEOTIDE SEQUENCE [LARGE SCALE GENOMIC DNA]</scope>
    <source>
        <strain evidence="16 17">CK1056</strain>
    </source>
</reference>
<dbReference type="NCBIfam" id="TIGR00506">
    <property type="entry name" value="ribB"/>
    <property type="match status" value="1"/>
</dbReference>
<protein>
    <recommendedName>
        <fullName evidence="8 14">3,4-dihydroxy-2-butanone 4-phosphate synthase</fullName>
        <shortName evidence="14">DHBP synthase</shortName>
        <ecNumber evidence="7 14">4.1.99.12</ecNumber>
    </recommendedName>
</protein>
<dbReference type="Gene3D" id="3.40.50.10990">
    <property type="entry name" value="GTP cyclohydrolase II"/>
    <property type="match status" value="1"/>
</dbReference>
<comment type="cofactor">
    <cofactor evidence="14">
        <name>Mg(2+)</name>
        <dbReference type="ChEBI" id="CHEBI:18420"/>
    </cofactor>
    <cofactor evidence="14">
        <name>Mn(2+)</name>
        <dbReference type="ChEBI" id="CHEBI:29035"/>
    </cofactor>
    <text evidence="14">Binds 2 divalent metal cations per subunit. Magnesium or manganese.</text>
</comment>
<dbReference type="PANTHER" id="PTHR21327">
    <property type="entry name" value="GTP CYCLOHYDROLASE II-RELATED"/>
    <property type="match status" value="1"/>
</dbReference>
<feature type="binding site" evidence="14">
    <location>
        <position position="31"/>
    </location>
    <ligand>
        <name>Mg(2+)</name>
        <dbReference type="ChEBI" id="CHEBI:18420"/>
        <label>2</label>
    </ligand>
</feature>
<evidence type="ECO:0000259" key="15">
    <source>
        <dbReference type="Pfam" id="PF00925"/>
    </source>
</evidence>
<dbReference type="Proteomes" id="UP000478417">
    <property type="component" value="Unassembled WGS sequence"/>
</dbReference>
<dbReference type="GO" id="GO:0030145">
    <property type="term" value="F:manganese ion binding"/>
    <property type="evidence" value="ECO:0007669"/>
    <property type="project" value="UniProtKB-UniRule"/>
</dbReference>
<keyword evidence="11 14" id="KW-0460">Magnesium</keyword>
<keyword evidence="17" id="KW-1185">Reference proteome</keyword>
<dbReference type="RefSeq" id="WP_163964208.1">
    <property type="nucleotide sequence ID" value="NZ_JAAGNX010000002.1"/>
</dbReference>
<dbReference type="EC" id="4.1.99.12" evidence="7 14"/>
<evidence type="ECO:0000256" key="2">
    <source>
        <dbReference type="ARBA" id="ARBA00001936"/>
    </source>
</evidence>
<keyword evidence="10 14" id="KW-0479">Metal-binding</keyword>
<feature type="binding site" evidence="14">
    <location>
        <position position="35"/>
    </location>
    <ligand>
        <name>D-ribulose 5-phosphate</name>
        <dbReference type="ChEBI" id="CHEBI:58121"/>
    </ligand>
</feature>
<comment type="subunit">
    <text evidence="14">Homodimer.</text>
</comment>
<evidence type="ECO:0000256" key="10">
    <source>
        <dbReference type="ARBA" id="ARBA00022723"/>
    </source>
</evidence>
<evidence type="ECO:0000313" key="16">
    <source>
        <dbReference type="EMBL" id="NDV62378.1"/>
    </source>
</evidence>
<evidence type="ECO:0000256" key="5">
    <source>
        <dbReference type="ARBA" id="ARBA00005520"/>
    </source>
</evidence>
<comment type="catalytic activity">
    <reaction evidence="1 14">
        <text>D-ribulose 5-phosphate = (2S)-2-hydroxy-3-oxobutyl phosphate + formate + H(+)</text>
        <dbReference type="Rhea" id="RHEA:18457"/>
        <dbReference type="ChEBI" id="CHEBI:15378"/>
        <dbReference type="ChEBI" id="CHEBI:15740"/>
        <dbReference type="ChEBI" id="CHEBI:58121"/>
        <dbReference type="ChEBI" id="CHEBI:58830"/>
        <dbReference type="EC" id="4.1.99.12"/>
    </reaction>
</comment>
<feature type="binding site" evidence="14">
    <location>
        <position position="31"/>
    </location>
    <ligand>
        <name>Mg(2+)</name>
        <dbReference type="ChEBI" id="CHEBI:18420"/>
        <label>1</label>
    </ligand>
</feature>
<dbReference type="SUPFAM" id="SSF55821">
    <property type="entry name" value="YrdC/RibB"/>
    <property type="match status" value="1"/>
</dbReference>
<dbReference type="GO" id="GO:0009231">
    <property type="term" value="P:riboflavin biosynthetic process"/>
    <property type="evidence" value="ECO:0007669"/>
    <property type="project" value="UniProtKB-UniRule"/>
</dbReference>
<evidence type="ECO:0000256" key="13">
    <source>
        <dbReference type="ARBA" id="ARBA00023239"/>
    </source>
</evidence>
<dbReference type="PANTHER" id="PTHR21327:SF18">
    <property type="entry name" value="3,4-DIHYDROXY-2-BUTANONE 4-PHOSPHATE SYNTHASE"/>
    <property type="match status" value="1"/>
</dbReference>
<evidence type="ECO:0000256" key="8">
    <source>
        <dbReference type="ARBA" id="ARBA00018836"/>
    </source>
</evidence>
<evidence type="ECO:0000256" key="4">
    <source>
        <dbReference type="ARBA" id="ARBA00004904"/>
    </source>
</evidence>
<dbReference type="InterPro" id="IPR000422">
    <property type="entry name" value="DHBP_synthase_RibB"/>
</dbReference>
<evidence type="ECO:0000256" key="14">
    <source>
        <dbReference type="HAMAP-Rule" id="MF_00180"/>
    </source>
</evidence>
<evidence type="ECO:0000256" key="6">
    <source>
        <dbReference type="ARBA" id="ARBA00008976"/>
    </source>
</evidence>
<organism evidence="16 17">
    <name type="scientific">Oceanipulchritudo coccoides</name>
    <dbReference type="NCBI Taxonomy" id="2706888"/>
    <lineage>
        <taxon>Bacteria</taxon>
        <taxon>Pseudomonadati</taxon>
        <taxon>Verrucomicrobiota</taxon>
        <taxon>Opitutia</taxon>
        <taxon>Puniceicoccales</taxon>
        <taxon>Oceanipulchritudinaceae</taxon>
        <taxon>Oceanipulchritudo</taxon>
    </lineage>
</organism>
<dbReference type="FunFam" id="3.90.870.10:FF:000001">
    <property type="entry name" value="Riboflavin biosynthesis protein RibBA"/>
    <property type="match status" value="1"/>
</dbReference>
<evidence type="ECO:0000256" key="7">
    <source>
        <dbReference type="ARBA" id="ARBA00012153"/>
    </source>
</evidence>
<sequence>MPEDTFDSVEAAIDDIAAGKLVIVVDDEDRENEGDLIMAAAKATPETVNMMIRHGRGLICVPTIEHQLKRLGLNPMVANNRESHRTDFTVSVDAAEGVTTGISAADRCEAIQIIANPDSTADQLVQPGHVFPLRARPGGVLQRAGHTEAAVDLAVLAGLPPAGVLCEILNEDGTMARLKELIEYRKTFGLKLISIKQLIEYRHSREKLIDRILSQPFQNAYGDWTLHLFRSLTDHRIHFALTMGELGEGPTLVRVQSENILSDVFSGNLEGSERAVDLALRQIAKAGRGAFVYMTHSCAGLNIPQGSGGDPDSCALEPVSMDFRGYGLGAQILYTLGLREIRLLSSSQRKHVALDGYGLHIDSFEPLDGETV</sequence>
<evidence type="ECO:0000256" key="3">
    <source>
        <dbReference type="ARBA" id="ARBA00002284"/>
    </source>
</evidence>
<dbReference type="InterPro" id="IPR032677">
    <property type="entry name" value="GTP_cyclohydro_II"/>
</dbReference>
<comment type="cofactor">
    <cofactor evidence="2">
        <name>Mn(2+)</name>
        <dbReference type="ChEBI" id="CHEBI:29035"/>
    </cofactor>
</comment>
<evidence type="ECO:0000256" key="11">
    <source>
        <dbReference type="ARBA" id="ARBA00022842"/>
    </source>
</evidence>
<comment type="pathway">
    <text evidence="4 14">Cofactor biosynthesis; riboflavin biosynthesis; 2-hydroxy-3-oxobutyl phosphate from D-ribulose 5-phosphate: step 1/1.</text>
</comment>
<name>A0A6B2M0E1_9BACT</name>
<dbReference type="Pfam" id="PF00926">
    <property type="entry name" value="DHBP_synthase"/>
    <property type="match status" value="1"/>
</dbReference>
<proteinExistence type="inferred from homology"/>
<keyword evidence="13 14" id="KW-0456">Lyase</keyword>
<gene>
    <name evidence="14 16" type="primary">ribB</name>
    <name evidence="16" type="ORF">G0Q06_07950</name>
</gene>
<dbReference type="SUPFAM" id="SSF142695">
    <property type="entry name" value="RibA-like"/>
    <property type="match status" value="1"/>
</dbReference>
<feature type="site" description="Essential for catalytic activity" evidence="14">
    <location>
        <position position="129"/>
    </location>
</feature>
<dbReference type="InterPro" id="IPR036144">
    <property type="entry name" value="RibA-like_sf"/>
</dbReference>
<dbReference type="UniPathway" id="UPA00275">
    <property type="reaction ID" value="UER00399"/>
</dbReference>
<dbReference type="PIRSF" id="PIRSF001259">
    <property type="entry name" value="RibA"/>
    <property type="match status" value="1"/>
</dbReference>
<dbReference type="GO" id="GO:0000287">
    <property type="term" value="F:magnesium ion binding"/>
    <property type="evidence" value="ECO:0007669"/>
    <property type="project" value="UniProtKB-UniRule"/>
</dbReference>
<evidence type="ECO:0000313" key="17">
    <source>
        <dbReference type="Proteomes" id="UP000478417"/>
    </source>
</evidence>
<comment type="function">
    <text evidence="3 14">Catalyzes the conversion of D-ribulose 5-phosphate to formate and 3,4-dihydroxy-2-butanone 4-phosphate.</text>
</comment>
<feature type="site" description="Essential for catalytic activity" evidence="14">
    <location>
        <position position="167"/>
    </location>
</feature>
<comment type="caution">
    <text evidence="16">The sequence shown here is derived from an EMBL/GenBank/DDBJ whole genome shotgun (WGS) entry which is preliminary data.</text>
</comment>
<dbReference type="EMBL" id="JAAGNX010000002">
    <property type="protein sequence ID" value="NDV62378.1"/>
    <property type="molecule type" value="Genomic_DNA"/>
</dbReference>
<dbReference type="InterPro" id="IPR017945">
    <property type="entry name" value="DHBP_synth_RibB-like_a/b_dom"/>
</dbReference>
<feature type="domain" description="GTP cyclohydrolase II" evidence="15">
    <location>
        <begin position="214"/>
        <end position="363"/>
    </location>
</feature>
<comment type="similarity">
    <text evidence="14">Belongs to the DHBP synthase family.</text>
</comment>
<dbReference type="AlphaFoldDB" id="A0A6B2M0E1"/>
<evidence type="ECO:0000256" key="1">
    <source>
        <dbReference type="ARBA" id="ARBA00000141"/>
    </source>
</evidence>